<feature type="compositionally biased region" description="Polar residues" evidence="1">
    <location>
        <begin position="58"/>
        <end position="71"/>
    </location>
</feature>
<organism evidence="2">
    <name type="scientific">Aegilops tauschii</name>
    <name type="common">Tausch's goatgrass</name>
    <name type="synonym">Aegilops squarrosa</name>
    <dbReference type="NCBI Taxonomy" id="37682"/>
    <lineage>
        <taxon>Eukaryota</taxon>
        <taxon>Viridiplantae</taxon>
        <taxon>Streptophyta</taxon>
        <taxon>Embryophyta</taxon>
        <taxon>Tracheophyta</taxon>
        <taxon>Spermatophyta</taxon>
        <taxon>Magnoliopsida</taxon>
        <taxon>Liliopsida</taxon>
        <taxon>Poales</taxon>
        <taxon>Poaceae</taxon>
        <taxon>BOP clade</taxon>
        <taxon>Pooideae</taxon>
        <taxon>Triticodae</taxon>
        <taxon>Triticeae</taxon>
        <taxon>Triticinae</taxon>
        <taxon>Aegilops</taxon>
    </lineage>
</organism>
<reference evidence="2" key="1">
    <citation type="submission" date="2015-06" db="UniProtKB">
        <authorList>
            <consortium name="EnsemblPlants"/>
        </authorList>
    </citation>
    <scope>IDENTIFICATION</scope>
</reference>
<feature type="region of interest" description="Disordered" evidence="1">
    <location>
        <begin position="50"/>
        <end position="71"/>
    </location>
</feature>
<proteinExistence type="predicted"/>
<protein>
    <submittedName>
        <fullName evidence="2">Uncharacterized protein</fullName>
    </submittedName>
</protein>
<dbReference type="AlphaFoldDB" id="M8BH00"/>
<accession>M8BH00</accession>
<dbReference type="EnsemblPlants" id="EMT21229">
    <property type="protein sequence ID" value="EMT21229"/>
    <property type="gene ID" value="F775_42978"/>
</dbReference>
<evidence type="ECO:0000256" key="1">
    <source>
        <dbReference type="SAM" id="MobiDB-lite"/>
    </source>
</evidence>
<evidence type="ECO:0000313" key="2">
    <source>
        <dbReference type="EnsemblPlants" id="EMT21229"/>
    </source>
</evidence>
<name>M8BH00_AEGTA</name>
<sequence>MGMTPARLVNPTVGLIPTTEFSDAGQSMEPSLFVPSVTATMFAAAAIAEPPLDPHGSAESTHATFPSDKTL</sequence>